<name>A0A914Y7M2_9BILA</name>
<proteinExistence type="predicted"/>
<accession>A0A914Y7M2</accession>
<protein>
    <submittedName>
        <fullName evidence="2">Uncharacterized protein</fullName>
    </submittedName>
</protein>
<sequence length="93" mass="11021">MYDRIVPEEVNTDASGKKKKKRAMKNVIVELNRRFLRPICKEVREESDSKITAILKDWLDGFSDKTREEPMNVVKQEKAYDFLYPNNNPFVVR</sequence>
<dbReference type="Proteomes" id="UP000887577">
    <property type="component" value="Unplaced"/>
</dbReference>
<organism evidence="1 2">
    <name type="scientific">Panagrolaimus superbus</name>
    <dbReference type="NCBI Taxonomy" id="310955"/>
    <lineage>
        <taxon>Eukaryota</taxon>
        <taxon>Metazoa</taxon>
        <taxon>Ecdysozoa</taxon>
        <taxon>Nematoda</taxon>
        <taxon>Chromadorea</taxon>
        <taxon>Rhabditida</taxon>
        <taxon>Tylenchina</taxon>
        <taxon>Panagrolaimomorpha</taxon>
        <taxon>Panagrolaimoidea</taxon>
        <taxon>Panagrolaimidae</taxon>
        <taxon>Panagrolaimus</taxon>
    </lineage>
</organism>
<dbReference type="AlphaFoldDB" id="A0A914Y7M2"/>
<evidence type="ECO:0000313" key="2">
    <source>
        <dbReference type="WBParaSite" id="PSU_v2.g16203.t1"/>
    </source>
</evidence>
<keyword evidence="1" id="KW-1185">Reference proteome</keyword>
<evidence type="ECO:0000313" key="1">
    <source>
        <dbReference type="Proteomes" id="UP000887577"/>
    </source>
</evidence>
<reference evidence="2" key="1">
    <citation type="submission" date="2022-11" db="UniProtKB">
        <authorList>
            <consortium name="WormBaseParasite"/>
        </authorList>
    </citation>
    <scope>IDENTIFICATION</scope>
</reference>
<dbReference type="WBParaSite" id="PSU_v2.g16203.t1">
    <property type="protein sequence ID" value="PSU_v2.g16203.t1"/>
    <property type="gene ID" value="PSU_v2.g16203"/>
</dbReference>